<dbReference type="Pfam" id="PF00172">
    <property type="entry name" value="Zn_clus"/>
    <property type="match status" value="1"/>
</dbReference>
<dbReference type="EMBL" id="JBFXLU010000139">
    <property type="protein sequence ID" value="KAL2838974.1"/>
    <property type="molecule type" value="Genomic_DNA"/>
</dbReference>
<evidence type="ECO:0000256" key="1">
    <source>
        <dbReference type="ARBA" id="ARBA00023015"/>
    </source>
</evidence>
<evidence type="ECO:0000313" key="7">
    <source>
        <dbReference type="EMBL" id="KAL2838974.1"/>
    </source>
</evidence>
<feature type="domain" description="Zn(2)-C6 fungal-type" evidence="6">
    <location>
        <begin position="17"/>
        <end position="47"/>
    </location>
</feature>
<evidence type="ECO:0000256" key="3">
    <source>
        <dbReference type="ARBA" id="ARBA00023163"/>
    </source>
</evidence>
<name>A0ABR4JG09_9EURO</name>
<dbReference type="InterPro" id="IPR001138">
    <property type="entry name" value="Zn2Cys6_DnaBD"/>
</dbReference>
<gene>
    <name evidence="7" type="ORF">BJY01DRAFT_250713</name>
</gene>
<organism evidence="7 8">
    <name type="scientific">Aspergillus pseudoustus</name>
    <dbReference type="NCBI Taxonomy" id="1810923"/>
    <lineage>
        <taxon>Eukaryota</taxon>
        <taxon>Fungi</taxon>
        <taxon>Dikarya</taxon>
        <taxon>Ascomycota</taxon>
        <taxon>Pezizomycotina</taxon>
        <taxon>Eurotiomycetes</taxon>
        <taxon>Eurotiomycetidae</taxon>
        <taxon>Eurotiales</taxon>
        <taxon>Aspergillaceae</taxon>
        <taxon>Aspergillus</taxon>
        <taxon>Aspergillus subgen. Nidulantes</taxon>
    </lineage>
</organism>
<keyword evidence="3" id="KW-0804">Transcription</keyword>
<keyword evidence="1" id="KW-0805">Transcription regulation</keyword>
<accession>A0ABR4JG09</accession>
<dbReference type="InterPro" id="IPR053181">
    <property type="entry name" value="EcdB-like_regulator"/>
</dbReference>
<proteinExistence type="predicted"/>
<evidence type="ECO:0000256" key="4">
    <source>
        <dbReference type="ARBA" id="ARBA00023242"/>
    </source>
</evidence>
<evidence type="ECO:0000259" key="6">
    <source>
        <dbReference type="PROSITE" id="PS50048"/>
    </source>
</evidence>
<evidence type="ECO:0000256" key="2">
    <source>
        <dbReference type="ARBA" id="ARBA00023125"/>
    </source>
</evidence>
<dbReference type="PANTHER" id="PTHR47785">
    <property type="entry name" value="ZN(II)2CYS6 TRANSCRIPTION FACTOR (EUROFUNG)-RELATED-RELATED"/>
    <property type="match status" value="1"/>
</dbReference>
<dbReference type="PROSITE" id="PS50048">
    <property type="entry name" value="ZN2_CY6_FUNGAL_2"/>
    <property type="match status" value="1"/>
</dbReference>
<sequence length="533" mass="59894">MVMTSSSYRRKDKAAAACDTCRMKKVRCTATRPVCGYCTRFGFRCAYPDKVLQSETLQALQGRLRRAEEQLEKWAPIINQFETQASISASGEAAEDDSAAKADKHKPSGRAGSFMSDGPVAEPSHCVDVDKESNGVNYQSYFYGSSVYGLAGDEIRNRTERAKYLGKSPLSREYARAAIPNLLHASHTRPVNPADISPFVAYFLGNVSMLYPISCNRDILTASTSVQSLGYQDNTHSCLIDMVIAIAQAYQNESDPHSGMMHFQHGTILLGRLPAQTRIEYVQAHVLSALFLLKKGRLTNFRMVLHTSCILLYSIIKRVLAAGIDACEDDWNSIQRMYWICYHLEREAISELDDTIPESPLYLLEQDLPLPLGCEEPKEIEMRMPLQIRMQYHFFLADTSLRMILARVTNMFSNAQNKSRDYRLPDASSSAVLLNELRQQLDEWEVHVPVFLEWSSTPGSGTISPVGTRLKLTYWFSRLQISRPAIELALRDQNARLSILEWGLLQQGVVAAINLVKTFVLEKASIDVLAGNR</sequence>
<evidence type="ECO:0000313" key="8">
    <source>
        <dbReference type="Proteomes" id="UP001610446"/>
    </source>
</evidence>
<keyword evidence="8" id="KW-1185">Reference proteome</keyword>
<keyword evidence="2" id="KW-0238">DNA-binding</keyword>
<comment type="caution">
    <text evidence="7">The sequence shown here is derived from an EMBL/GenBank/DDBJ whole genome shotgun (WGS) entry which is preliminary data.</text>
</comment>
<dbReference type="Gene3D" id="4.10.240.10">
    <property type="entry name" value="Zn(2)-C6 fungal-type DNA-binding domain"/>
    <property type="match status" value="1"/>
</dbReference>
<protein>
    <recommendedName>
        <fullName evidence="6">Zn(2)-C6 fungal-type domain-containing protein</fullName>
    </recommendedName>
</protein>
<keyword evidence="4" id="KW-0539">Nucleus</keyword>
<dbReference type="CDD" id="cd00067">
    <property type="entry name" value="GAL4"/>
    <property type="match status" value="1"/>
</dbReference>
<dbReference type="SUPFAM" id="SSF57701">
    <property type="entry name" value="Zn2/Cys6 DNA-binding domain"/>
    <property type="match status" value="1"/>
</dbReference>
<dbReference type="Proteomes" id="UP001610446">
    <property type="component" value="Unassembled WGS sequence"/>
</dbReference>
<dbReference type="PANTHER" id="PTHR47785:SF4">
    <property type="entry name" value="ZN(II)2CYS6 TRANSCRIPTION FACTOR (EUROFUNG)"/>
    <property type="match status" value="1"/>
</dbReference>
<feature type="region of interest" description="Disordered" evidence="5">
    <location>
        <begin position="89"/>
        <end position="119"/>
    </location>
</feature>
<evidence type="ECO:0000256" key="5">
    <source>
        <dbReference type="SAM" id="MobiDB-lite"/>
    </source>
</evidence>
<reference evidence="7 8" key="1">
    <citation type="submission" date="2024-07" db="EMBL/GenBank/DDBJ databases">
        <title>Section-level genome sequencing and comparative genomics of Aspergillus sections Usti and Cavernicolus.</title>
        <authorList>
            <consortium name="Lawrence Berkeley National Laboratory"/>
            <person name="Nybo J.L."/>
            <person name="Vesth T.C."/>
            <person name="Theobald S."/>
            <person name="Frisvad J.C."/>
            <person name="Larsen T.O."/>
            <person name="Kjaerboelling I."/>
            <person name="Rothschild-Mancinelli K."/>
            <person name="Lyhne E.K."/>
            <person name="Kogle M.E."/>
            <person name="Barry K."/>
            <person name="Clum A."/>
            <person name="Na H."/>
            <person name="Ledsgaard L."/>
            <person name="Lin J."/>
            <person name="Lipzen A."/>
            <person name="Kuo A."/>
            <person name="Riley R."/>
            <person name="Mondo S."/>
            <person name="Labutti K."/>
            <person name="Haridas S."/>
            <person name="Pangalinan J."/>
            <person name="Salamov A.A."/>
            <person name="Simmons B.A."/>
            <person name="Magnuson J.K."/>
            <person name="Chen J."/>
            <person name="Drula E."/>
            <person name="Henrissat B."/>
            <person name="Wiebenga A."/>
            <person name="Lubbers R.J."/>
            <person name="Gomes A.C."/>
            <person name="Makela M.R."/>
            <person name="Stajich J."/>
            <person name="Grigoriev I.V."/>
            <person name="Mortensen U.H."/>
            <person name="De Vries R.P."/>
            <person name="Baker S.E."/>
            <person name="Andersen M.R."/>
        </authorList>
    </citation>
    <scope>NUCLEOTIDE SEQUENCE [LARGE SCALE GENOMIC DNA]</scope>
    <source>
        <strain evidence="7 8">CBS 123904</strain>
    </source>
</reference>
<dbReference type="SMART" id="SM00066">
    <property type="entry name" value="GAL4"/>
    <property type="match status" value="1"/>
</dbReference>
<dbReference type="InterPro" id="IPR036864">
    <property type="entry name" value="Zn2-C6_fun-type_DNA-bd_sf"/>
</dbReference>
<dbReference type="CDD" id="cd12148">
    <property type="entry name" value="fungal_TF_MHR"/>
    <property type="match status" value="1"/>
</dbReference>
<dbReference type="PROSITE" id="PS00463">
    <property type="entry name" value="ZN2_CY6_FUNGAL_1"/>
    <property type="match status" value="1"/>
</dbReference>